<protein>
    <submittedName>
        <fullName evidence="3">Uncharacterized protein LOC107069023</fullName>
    </submittedName>
</protein>
<dbReference type="Proteomes" id="UP000694924">
    <property type="component" value="Unplaced"/>
</dbReference>
<evidence type="ECO:0000313" key="3">
    <source>
        <dbReference type="RefSeq" id="XP_015181420.1"/>
    </source>
</evidence>
<keyword evidence="2" id="KW-1185">Reference proteome</keyword>
<proteinExistence type="predicted"/>
<dbReference type="RefSeq" id="XP_015181420.1">
    <property type="nucleotide sequence ID" value="XM_015325934.1"/>
</dbReference>
<name>A0ABM1IMI3_POLDO</name>
<reference evidence="3" key="1">
    <citation type="submission" date="2025-08" db="UniProtKB">
        <authorList>
            <consortium name="RefSeq"/>
        </authorList>
    </citation>
    <scope>IDENTIFICATION</scope>
    <source>
        <tissue evidence="3">Whole body</tissue>
    </source>
</reference>
<feature type="signal peptide" evidence="1">
    <location>
        <begin position="1"/>
        <end position="27"/>
    </location>
</feature>
<evidence type="ECO:0000256" key="1">
    <source>
        <dbReference type="SAM" id="SignalP"/>
    </source>
</evidence>
<dbReference type="GeneID" id="107069023"/>
<keyword evidence="1" id="KW-0732">Signal</keyword>
<accession>A0ABM1IMI3</accession>
<feature type="chain" id="PRO_5047118431" evidence="1">
    <location>
        <begin position="28"/>
        <end position="346"/>
    </location>
</feature>
<evidence type="ECO:0000313" key="2">
    <source>
        <dbReference type="Proteomes" id="UP000694924"/>
    </source>
</evidence>
<gene>
    <name evidence="3" type="primary">LOC107069023</name>
</gene>
<sequence>MAISTVCGSNVLLMFNIAMLLCLLTDADKTDDIVQESSGGLPFLQFTNGGVRVNFAGYHAEAGLGGLLGNSQTGGGLHASAGTPFGPQASAGLGGLLSGDNANAGGGLYAQAGLGNNRPSARAGLGGILDGSGRSNYPAAGGLFAGADLGNNQPGASAGLGGVLGGNSDVTNDNVPINTPQGHTNVQIISKSASNGHKTQRAIATKSIIINEAVPETKYVNVDGINGKSAVPNADAAIGSNFETTQEPPISNRWYLRKRLRGFKKQIPVSEPIPAPSFDTSSSSASGAVSVKSSGKVISEVNADGNSDVNYVSSKAYKPGSLYDDIFNIPISTLMAVNKLLRNNEG</sequence>
<organism evidence="2 3">
    <name type="scientific">Polistes dominula</name>
    <name type="common">European paper wasp</name>
    <name type="synonym">Vespa dominula</name>
    <dbReference type="NCBI Taxonomy" id="743375"/>
    <lineage>
        <taxon>Eukaryota</taxon>
        <taxon>Metazoa</taxon>
        <taxon>Ecdysozoa</taxon>
        <taxon>Arthropoda</taxon>
        <taxon>Hexapoda</taxon>
        <taxon>Insecta</taxon>
        <taxon>Pterygota</taxon>
        <taxon>Neoptera</taxon>
        <taxon>Endopterygota</taxon>
        <taxon>Hymenoptera</taxon>
        <taxon>Apocrita</taxon>
        <taxon>Aculeata</taxon>
        <taxon>Vespoidea</taxon>
        <taxon>Vespidae</taxon>
        <taxon>Polistinae</taxon>
        <taxon>Polistini</taxon>
        <taxon>Polistes</taxon>
    </lineage>
</organism>